<comment type="caution">
    <text evidence="14">The sequence shown here is derived from an EMBL/GenBank/DDBJ whole genome shotgun (WGS) entry which is preliminary data.</text>
</comment>
<dbReference type="FunFam" id="3.30.200.20:FF:000192">
    <property type="entry name" value="Serine/threonine-protein kinase cot-1"/>
    <property type="match status" value="1"/>
</dbReference>
<comment type="catalytic activity">
    <reaction evidence="10">
        <text>L-seryl-[protein] + ATP = O-phospho-L-seryl-[protein] + ADP + H(+)</text>
        <dbReference type="Rhea" id="RHEA:17989"/>
        <dbReference type="Rhea" id="RHEA-COMP:9863"/>
        <dbReference type="Rhea" id="RHEA-COMP:11604"/>
        <dbReference type="ChEBI" id="CHEBI:15378"/>
        <dbReference type="ChEBI" id="CHEBI:29999"/>
        <dbReference type="ChEBI" id="CHEBI:30616"/>
        <dbReference type="ChEBI" id="CHEBI:83421"/>
        <dbReference type="ChEBI" id="CHEBI:456216"/>
        <dbReference type="EC" id="2.7.11.1"/>
    </reaction>
</comment>
<evidence type="ECO:0000256" key="1">
    <source>
        <dbReference type="ARBA" id="ARBA00009903"/>
    </source>
</evidence>
<dbReference type="EMBL" id="BRYA01000377">
    <property type="protein sequence ID" value="GMI48172.1"/>
    <property type="molecule type" value="Genomic_DNA"/>
</dbReference>
<evidence type="ECO:0000256" key="5">
    <source>
        <dbReference type="ARBA" id="ARBA00022679"/>
    </source>
</evidence>
<sequence length="737" mass="80991">MADMEALKAKAILAKKLLVSRHADLKNEVLEKKTRSALLEKKLASDPSLDEATKNAFRGALEREEGLIAMDRRKRTTKDDFESLAVIGRGAFGEVRLVRTTAKESRNVEIFALKSMKKEAMVLKNQVGHVRAERDVLAEASSDNQYLTVLHFSFQDSSNLYMVMEYMAGGDLMTLLMKEDVFTEHVTRFYMAEAAQAISSVHSLGYIHRDIKPDNILLDARGHLKLTDLGLCKKVGDATGEDPESILAKLSLDASTAPPPTFLPHPPHPHPNHASSHAPTPSLEMSDAPPPPPHPVKSKRELAYSTVGTPDYIAPEVLAAQNGQTGLSYTSSVDWWSLGVIMYECLVGYTPFYADDPVTTCKKILHWKQCLSVPEEVRRSVSKECLDFMGCLMSAPETRIGKHTSSEFASIVKHPWFHSFDWSGLHTRPGPLIPTGCENMDEMLEYLKFCPTSDARFPHLIDEITRNFDKFPDAEPQLNPGGKPTGRVEAMDGLDNQFVGYTYKRNRKPRLPISGQLFEEAKLKGNALKLGSSYGTSMRRTVSGTPISQKSLVNTPLRPFDGSSLHFDDAGRTTTTSPPFLKKFGLKKPGEEGVDESPSPVKEIVQAEVADKVTLTGIEEAKIVLGLMDDPNLPPGVDPPNAITRIKKAGLSGSISYAGWELVFWTISVPAAVFSYHGTTGEWLDLSSSEGQAKVLGFSTAFLTFARLAVPLRIGLALATAPWVAKNVLPIFGKGEE</sequence>
<gene>
    <name evidence="14" type="ORF">TrCOL_g12617</name>
</gene>
<accession>A0A9W7GM14</accession>
<dbReference type="OrthoDB" id="3638488at2759"/>
<evidence type="ECO:0000313" key="15">
    <source>
        <dbReference type="Proteomes" id="UP001165065"/>
    </source>
</evidence>
<dbReference type="Proteomes" id="UP001165065">
    <property type="component" value="Unassembled WGS sequence"/>
</dbReference>
<dbReference type="FunFam" id="1.10.510.10:FF:000086">
    <property type="entry name" value="Non-specific serine/threonine protein kinase"/>
    <property type="match status" value="1"/>
</dbReference>
<dbReference type="Pfam" id="PF00069">
    <property type="entry name" value="Pkinase"/>
    <property type="match status" value="2"/>
</dbReference>
<evidence type="ECO:0000259" key="13">
    <source>
        <dbReference type="PROSITE" id="PS50011"/>
    </source>
</evidence>
<keyword evidence="15" id="KW-1185">Reference proteome</keyword>
<dbReference type="Pfam" id="PF00433">
    <property type="entry name" value="Pkinase_C"/>
    <property type="match status" value="1"/>
</dbReference>
<dbReference type="PROSITE" id="PS00107">
    <property type="entry name" value="PROTEIN_KINASE_ATP"/>
    <property type="match status" value="1"/>
</dbReference>
<evidence type="ECO:0000256" key="7">
    <source>
        <dbReference type="ARBA" id="ARBA00022777"/>
    </source>
</evidence>
<protein>
    <recommendedName>
        <fullName evidence="2">non-specific serine/threonine protein kinase</fullName>
        <ecNumber evidence="2">2.7.11.1</ecNumber>
    </recommendedName>
</protein>
<dbReference type="InterPro" id="IPR011009">
    <property type="entry name" value="Kinase-like_dom_sf"/>
</dbReference>
<evidence type="ECO:0000256" key="11">
    <source>
        <dbReference type="PROSITE-ProRule" id="PRU10141"/>
    </source>
</evidence>
<dbReference type="InterPro" id="IPR017441">
    <property type="entry name" value="Protein_kinase_ATP_BS"/>
</dbReference>
<keyword evidence="8 11" id="KW-0067">ATP-binding</keyword>
<name>A0A9W7GM14_9STRA</name>
<evidence type="ECO:0000256" key="4">
    <source>
        <dbReference type="ARBA" id="ARBA00022553"/>
    </source>
</evidence>
<dbReference type="AlphaFoldDB" id="A0A9W7GM14"/>
<feature type="domain" description="Protein kinase" evidence="13">
    <location>
        <begin position="81"/>
        <end position="417"/>
    </location>
</feature>
<dbReference type="InterPro" id="IPR050839">
    <property type="entry name" value="Rho-assoc_Ser/Thr_Kinase"/>
</dbReference>
<dbReference type="InterPro" id="IPR008271">
    <property type="entry name" value="Ser/Thr_kinase_AS"/>
</dbReference>
<feature type="compositionally biased region" description="Low complexity" evidence="12">
    <location>
        <begin position="272"/>
        <end position="281"/>
    </location>
</feature>
<organism evidence="14 15">
    <name type="scientific">Triparma columacea</name>
    <dbReference type="NCBI Taxonomy" id="722753"/>
    <lineage>
        <taxon>Eukaryota</taxon>
        <taxon>Sar</taxon>
        <taxon>Stramenopiles</taxon>
        <taxon>Ochrophyta</taxon>
        <taxon>Bolidophyceae</taxon>
        <taxon>Parmales</taxon>
        <taxon>Triparmaceae</taxon>
        <taxon>Triparma</taxon>
    </lineage>
</organism>
<keyword evidence="7" id="KW-0418">Kinase</keyword>
<dbReference type="InterPro" id="IPR017892">
    <property type="entry name" value="Pkinase_C"/>
</dbReference>
<comment type="similarity">
    <text evidence="1">Belongs to the protein kinase superfamily. AGC Ser/Thr protein kinase family.</text>
</comment>
<keyword evidence="6 11" id="KW-0547">Nucleotide-binding</keyword>
<reference evidence="15" key="1">
    <citation type="journal article" date="2023" name="Commun. Biol.">
        <title>Genome analysis of Parmales, the sister group of diatoms, reveals the evolutionary specialization of diatoms from phago-mixotrophs to photoautotrophs.</title>
        <authorList>
            <person name="Ban H."/>
            <person name="Sato S."/>
            <person name="Yoshikawa S."/>
            <person name="Yamada K."/>
            <person name="Nakamura Y."/>
            <person name="Ichinomiya M."/>
            <person name="Sato N."/>
            <person name="Blanc-Mathieu R."/>
            <person name="Endo H."/>
            <person name="Kuwata A."/>
            <person name="Ogata H."/>
        </authorList>
    </citation>
    <scope>NUCLEOTIDE SEQUENCE [LARGE SCALE GENOMIC DNA]</scope>
</reference>
<keyword evidence="5" id="KW-0808">Transferase</keyword>
<evidence type="ECO:0000313" key="14">
    <source>
        <dbReference type="EMBL" id="GMI48172.1"/>
    </source>
</evidence>
<evidence type="ECO:0000256" key="3">
    <source>
        <dbReference type="ARBA" id="ARBA00022527"/>
    </source>
</evidence>
<dbReference type="Gene3D" id="1.10.510.10">
    <property type="entry name" value="Transferase(Phosphotransferase) domain 1"/>
    <property type="match status" value="2"/>
</dbReference>
<keyword evidence="4" id="KW-0597">Phosphoprotein</keyword>
<dbReference type="PANTHER" id="PTHR22988">
    <property type="entry name" value="MYOTONIC DYSTROPHY S/T KINASE-RELATED"/>
    <property type="match status" value="1"/>
</dbReference>
<dbReference type="PROSITE" id="PS50011">
    <property type="entry name" value="PROTEIN_KINASE_DOM"/>
    <property type="match status" value="1"/>
</dbReference>
<dbReference type="GO" id="GO:0071944">
    <property type="term" value="C:cell periphery"/>
    <property type="evidence" value="ECO:0007669"/>
    <property type="project" value="UniProtKB-ARBA"/>
</dbReference>
<dbReference type="InterPro" id="IPR000719">
    <property type="entry name" value="Prot_kinase_dom"/>
</dbReference>
<dbReference type="GO" id="GO:0004674">
    <property type="term" value="F:protein serine/threonine kinase activity"/>
    <property type="evidence" value="ECO:0007669"/>
    <property type="project" value="UniProtKB-KW"/>
</dbReference>
<evidence type="ECO:0000256" key="10">
    <source>
        <dbReference type="ARBA" id="ARBA00048679"/>
    </source>
</evidence>
<evidence type="ECO:0000256" key="12">
    <source>
        <dbReference type="SAM" id="MobiDB-lite"/>
    </source>
</evidence>
<feature type="region of interest" description="Disordered" evidence="12">
    <location>
        <begin position="578"/>
        <end position="599"/>
    </location>
</feature>
<proteinExistence type="inferred from homology"/>
<dbReference type="PROSITE" id="PS00108">
    <property type="entry name" value="PROTEIN_KINASE_ST"/>
    <property type="match status" value="1"/>
</dbReference>
<feature type="region of interest" description="Disordered" evidence="12">
    <location>
        <begin position="258"/>
        <end position="299"/>
    </location>
</feature>
<evidence type="ECO:0000256" key="2">
    <source>
        <dbReference type="ARBA" id="ARBA00012513"/>
    </source>
</evidence>
<dbReference type="EC" id="2.7.11.1" evidence="2"/>
<dbReference type="PANTHER" id="PTHR22988:SF76">
    <property type="entry name" value="CHROMOSOME UNDETERMINED SCAFFOLD_135, WHOLE GENOME SHOTGUN SEQUENCE"/>
    <property type="match status" value="1"/>
</dbReference>
<evidence type="ECO:0000256" key="9">
    <source>
        <dbReference type="ARBA" id="ARBA00047899"/>
    </source>
</evidence>
<keyword evidence="3" id="KW-0723">Serine/threonine-protein kinase</keyword>
<evidence type="ECO:0000256" key="6">
    <source>
        <dbReference type="ARBA" id="ARBA00022741"/>
    </source>
</evidence>
<evidence type="ECO:0000256" key="8">
    <source>
        <dbReference type="ARBA" id="ARBA00022840"/>
    </source>
</evidence>
<feature type="binding site" evidence="11">
    <location>
        <position position="114"/>
    </location>
    <ligand>
        <name>ATP</name>
        <dbReference type="ChEBI" id="CHEBI:30616"/>
    </ligand>
</feature>
<dbReference type="SMART" id="SM00220">
    <property type="entry name" value="S_TKc"/>
    <property type="match status" value="1"/>
</dbReference>
<dbReference type="Gene3D" id="3.30.200.20">
    <property type="entry name" value="Phosphorylase Kinase, domain 1"/>
    <property type="match status" value="1"/>
</dbReference>
<dbReference type="GO" id="GO:0005524">
    <property type="term" value="F:ATP binding"/>
    <property type="evidence" value="ECO:0007669"/>
    <property type="project" value="UniProtKB-UniRule"/>
</dbReference>
<comment type="catalytic activity">
    <reaction evidence="9">
        <text>L-threonyl-[protein] + ATP = O-phospho-L-threonyl-[protein] + ADP + H(+)</text>
        <dbReference type="Rhea" id="RHEA:46608"/>
        <dbReference type="Rhea" id="RHEA-COMP:11060"/>
        <dbReference type="Rhea" id="RHEA-COMP:11605"/>
        <dbReference type="ChEBI" id="CHEBI:15378"/>
        <dbReference type="ChEBI" id="CHEBI:30013"/>
        <dbReference type="ChEBI" id="CHEBI:30616"/>
        <dbReference type="ChEBI" id="CHEBI:61977"/>
        <dbReference type="ChEBI" id="CHEBI:456216"/>
        <dbReference type="EC" id="2.7.11.1"/>
    </reaction>
</comment>
<dbReference type="SUPFAM" id="SSF56112">
    <property type="entry name" value="Protein kinase-like (PK-like)"/>
    <property type="match status" value="1"/>
</dbReference>